<dbReference type="GO" id="GO:0000257">
    <property type="term" value="F:nitrilase activity"/>
    <property type="evidence" value="ECO:0007669"/>
    <property type="project" value="UniProtKB-ARBA"/>
</dbReference>
<reference evidence="6 7" key="1">
    <citation type="journal article" date="2021" name="BMC Genomics">
        <title>Telomere-to-telomere genome assembly of asparaginase-producing Trichoderma simmonsii.</title>
        <authorList>
            <person name="Chung D."/>
            <person name="Kwon Y.M."/>
            <person name="Yang Y."/>
        </authorList>
    </citation>
    <scope>NUCLEOTIDE SEQUENCE [LARGE SCALE GENOMIC DNA]</scope>
    <source>
        <strain evidence="6 7">GH-Sj1</strain>
    </source>
</reference>
<dbReference type="PROSITE" id="PS00920">
    <property type="entry name" value="NITRIL_CHT_1"/>
    <property type="match status" value="1"/>
</dbReference>
<dbReference type="InterPro" id="IPR000132">
    <property type="entry name" value="Nitrilase/CN_hydratase_CS"/>
</dbReference>
<sequence>MAITKYKAAAVNSEPEWFDLQAGVQKTIDFIKEAGDKGCKLIGFPEVWLPGYPGWLWIYSYGQNLPLMQKYRENSLAVDSEEFRRIRRAARDNSIFVSLGFAEIDHGTIFMSQALIDPHGNVINHRRKIKPTHYEKVLFGDGSGDTFMPVTETELGRVGHLACWEHGNPFLKALAVSQGEQIHVAAWPVYGNSQVLPMSDLTWGSDVATLEYAIETGSWVIAPFQRLTAEGVKKNTPPGLTPDPDTPTIGGYARIYKPGGALAVPNPTEDFDGLLIAEIDLDAIHLVKSHADWGGHYMRPDLIRLLVDTSRKELITEIDPNGGIKSHTTARRLGLDRPLDTPQEKTSNGISSVRGGQKNSSQDLWAPWNYGAL</sequence>
<comment type="similarity">
    <text evidence="1">Belongs to the carbon-nitrogen hydrolase superfamily. Nitrilase family.</text>
</comment>
<evidence type="ECO:0000313" key="7">
    <source>
        <dbReference type="Proteomes" id="UP000826661"/>
    </source>
</evidence>
<dbReference type="InterPro" id="IPR003010">
    <property type="entry name" value="C-N_Hydrolase"/>
</dbReference>
<evidence type="ECO:0000259" key="5">
    <source>
        <dbReference type="PROSITE" id="PS50263"/>
    </source>
</evidence>
<dbReference type="Proteomes" id="UP000826661">
    <property type="component" value="Chromosome II"/>
</dbReference>
<dbReference type="PANTHER" id="PTHR46044:SF4">
    <property type="entry name" value="CYANIDE HYDRATASE"/>
    <property type="match status" value="1"/>
</dbReference>
<accession>A0A8G0LDW5</accession>
<dbReference type="InterPro" id="IPR044149">
    <property type="entry name" value="Nitrilases_CHs"/>
</dbReference>
<evidence type="ECO:0000256" key="1">
    <source>
        <dbReference type="ARBA" id="ARBA00008129"/>
    </source>
</evidence>
<proteinExistence type="inferred from homology"/>
<dbReference type="Gene3D" id="3.60.110.10">
    <property type="entry name" value="Carbon-nitrogen hydrolase"/>
    <property type="match status" value="1"/>
</dbReference>
<dbReference type="InterPro" id="IPR036526">
    <property type="entry name" value="C-N_Hydrolase_sf"/>
</dbReference>
<evidence type="ECO:0000256" key="3">
    <source>
        <dbReference type="PROSITE-ProRule" id="PRU10139"/>
    </source>
</evidence>
<evidence type="ECO:0000313" key="6">
    <source>
        <dbReference type="EMBL" id="QYS97825.1"/>
    </source>
</evidence>
<gene>
    <name evidence="6" type="ORF">H0G86_005036</name>
</gene>
<dbReference type="FunFam" id="3.60.110.10:FF:000011">
    <property type="entry name" value="Cyanide hydratase"/>
    <property type="match status" value="1"/>
</dbReference>
<keyword evidence="2" id="KW-0378">Hydrolase</keyword>
<feature type="domain" description="CN hydrolase" evidence="5">
    <location>
        <begin position="6"/>
        <end position="281"/>
    </location>
</feature>
<dbReference type="PROSITE" id="PS50263">
    <property type="entry name" value="CN_HYDROLASE"/>
    <property type="match status" value="1"/>
</dbReference>
<organism evidence="6 7">
    <name type="scientific">Trichoderma simmonsii</name>
    <dbReference type="NCBI Taxonomy" id="1491479"/>
    <lineage>
        <taxon>Eukaryota</taxon>
        <taxon>Fungi</taxon>
        <taxon>Dikarya</taxon>
        <taxon>Ascomycota</taxon>
        <taxon>Pezizomycotina</taxon>
        <taxon>Sordariomycetes</taxon>
        <taxon>Hypocreomycetidae</taxon>
        <taxon>Hypocreales</taxon>
        <taxon>Hypocreaceae</taxon>
        <taxon>Trichoderma</taxon>
    </lineage>
</organism>
<feature type="compositionally biased region" description="Basic and acidic residues" evidence="4">
    <location>
        <begin position="333"/>
        <end position="343"/>
    </location>
</feature>
<feature type="active site" description="Proton acceptor" evidence="3">
    <location>
        <position position="46"/>
    </location>
</feature>
<evidence type="ECO:0000256" key="2">
    <source>
        <dbReference type="ARBA" id="ARBA00022801"/>
    </source>
</evidence>
<name>A0A8G0LDW5_9HYPO</name>
<dbReference type="PANTHER" id="PTHR46044">
    <property type="entry name" value="NITRILASE"/>
    <property type="match status" value="1"/>
</dbReference>
<dbReference type="CDD" id="cd07564">
    <property type="entry name" value="nitrilases_CHs"/>
    <property type="match status" value="1"/>
</dbReference>
<feature type="region of interest" description="Disordered" evidence="4">
    <location>
        <begin position="319"/>
        <end position="361"/>
    </location>
</feature>
<dbReference type="GO" id="GO:0016836">
    <property type="term" value="F:hydro-lyase activity"/>
    <property type="evidence" value="ECO:0007669"/>
    <property type="project" value="UniProtKB-ARBA"/>
</dbReference>
<dbReference type="Pfam" id="PF00795">
    <property type="entry name" value="CN_hydrolase"/>
    <property type="match status" value="1"/>
</dbReference>
<dbReference type="SUPFAM" id="SSF56317">
    <property type="entry name" value="Carbon-nitrogen hydrolase"/>
    <property type="match status" value="1"/>
</dbReference>
<evidence type="ECO:0000256" key="4">
    <source>
        <dbReference type="SAM" id="MobiDB-lite"/>
    </source>
</evidence>
<protein>
    <submittedName>
        <fullName evidence="6">Nitrilase</fullName>
    </submittedName>
</protein>
<keyword evidence="7" id="KW-1185">Reference proteome</keyword>
<dbReference type="AlphaFoldDB" id="A0A8G0LDW5"/>
<dbReference type="EMBL" id="CP075865">
    <property type="protein sequence ID" value="QYS97825.1"/>
    <property type="molecule type" value="Genomic_DNA"/>
</dbReference>